<dbReference type="InterPro" id="IPR011856">
    <property type="entry name" value="tRNA_endonuc-like_dom_sf"/>
</dbReference>
<dbReference type="Proteomes" id="UP000029264">
    <property type="component" value="Unassembled WGS sequence"/>
</dbReference>
<comment type="caution">
    <text evidence="3">The sequence shown here is derived from an EMBL/GenBank/DDBJ whole genome shotgun (WGS) entry which is preliminary data.</text>
</comment>
<organism evidence="3 4">
    <name type="scientific">Shewanella mangrovi</name>
    <dbReference type="NCBI Taxonomy" id="1515746"/>
    <lineage>
        <taxon>Bacteria</taxon>
        <taxon>Pseudomonadati</taxon>
        <taxon>Pseudomonadota</taxon>
        <taxon>Gammaproteobacteria</taxon>
        <taxon>Alteromonadales</taxon>
        <taxon>Shewanellaceae</taxon>
        <taxon>Shewanella</taxon>
    </lineage>
</organism>
<dbReference type="STRING" id="1515746.HR45_17710"/>
<name>A0A094JDU9_9GAMM</name>
<dbReference type="SUPFAM" id="SSF52980">
    <property type="entry name" value="Restriction endonuclease-like"/>
    <property type="match status" value="1"/>
</dbReference>
<dbReference type="EMBL" id="JPEO01000022">
    <property type="protein sequence ID" value="KFZ36224.1"/>
    <property type="molecule type" value="Genomic_DNA"/>
</dbReference>
<evidence type="ECO:0000313" key="3">
    <source>
        <dbReference type="EMBL" id="KFZ36224.1"/>
    </source>
</evidence>
<evidence type="ECO:0000256" key="2">
    <source>
        <dbReference type="HAMAP-Rule" id="MF_00048"/>
    </source>
</evidence>
<dbReference type="InterPro" id="IPR003509">
    <property type="entry name" value="UPF0102_YraN-like"/>
</dbReference>
<accession>A0A094JDU9</accession>
<dbReference type="AlphaFoldDB" id="A0A094JDU9"/>
<reference evidence="3 4" key="1">
    <citation type="submission" date="2014-06" db="EMBL/GenBank/DDBJ databases">
        <title>Shewanella sp. YQH10.</title>
        <authorList>
            <person name="Liu Y."/>
            <person name="Zeng R."/>
        </authorList>
    </citation>
    <scope>NUCLEOTIDE SEQUENCE [LARGE SCALE GENOMIC DNA]</scope>
    <source>
        <strain evidence="3 4">YQH10</strain>
    </source>
</reference>
<evidence type="ECO:0000256" key="1">
    <source>
        <dbReference type="ARBA" id="ARBA00006738"/>
    </source>
</evidence>
<dbReference type="HAMAP" id="MF_00048">
    <property type="entry name" value="UPF0102"/>
    <property type="match status" value="1"/>
</dbReference>
<dbReference type="RefSeq" id="WP_037445480.1">
    <property type="nucleotide sequence ID" value="NZ_JPEO01000022.1"/>
</dbReference>
<dbReference type="PANTHER" id="PTHR34039:SF1">
    <property type="entry name" value="UPF0102 PROTEIN YRAN"/>
    <property type="match status" value="1"/>
</dbReference>
<dbReference type="Gene3D" id="3.40.1350.10">
    <property type="match status" value="1"/>
</dbReference>
<sequence length="109" mass="12587">MDIGKDAENRARHYLAQQGLKFVTQNVRYTFGELDLVMRDGKHWVFVEVKFRSGNKFGGAIQALSQAQMQRIRQAAACYLQQHNIDAPCRFDLVAINQQQIEWVRGAFE</sequence>
<evidence type="ECO:0000313" key="4">
    <source>
        <dbReference type="Proteomes" id="UP000029264"/>
    </source>
</evidence>
<gene>
    <name evidence="3" type="ORF">HR45_17710</name>
</gene>
<dbReference type="OrthoDB" id="9794876at2"/>
<dbReference type="NCBIfam" id="TIGR00252">
    <property type="entry name" value="YraN family protein"/>
    <property type="match status" value="1"/>
</dbReference>
<keyword evidence="4" id="KW-1185">Reference proteome</keyword>
<dbReference type="InterPro" id="IPR011335">
    <property type="entry name" value="Restrct_endonuc-II-like"/>
</dbReference>
<dbReference type="Pfam" id="PF02021">
    <property type="entry name" value="UPF0102"/>
    <property type="match status" value="1"/>
</dbReference>
<proteinExistence type="inferred from homology"/>
<dbReference type="eggNOG" id="COG0792">
    <property type="taxonomic scope" value="Bacteria"/>
</dbReference>
<protein>
    <recommendedName>
        <fullName evidence="2">UPF0102 protein HR45_17710</fullName>
    </recommendedName>
</protein>
<dbReference type="GO" id="GO:0003676">
    <property type="term" value="F:nucleic acid binding"/>
    <property type="evidence" value="ECO:0007669"/>
    <property type="project" value="InterPro"/>
</dbReference>
<dbReference type="NCBIfam" id="NF009150">
    <property type="entry name" value="PRK12497.1-3"/>
    <property type="match status" value="1"/>
</dbReference>
<comment type="similarity">
    <text evidence="1 2">Belongs to the UPF0102 family.</text>
</comment>
<dbReference type="PANTHER" id="PTHR34039">
    <property type="entry name" value="UPF0102 PROTEIN YRAN"/>
    <property type="match status" value="1"/>
</dbReference>